<evidence type="ECO:0000313" key="8">
    <source>
        <dbReference type="Proteomes" id="UP000504623"/>
    </source>
</evidence>
<dbReference type="InterPro" id="IPR038213">
    <property type="entry name" value="IFI6/IFI27-like_sf"/>
</dbReference>
<keyword evidence="3 7" id="KW-0812">Transmembrane</keyword>
<evidence type="ECO:0000256" key="1">
    <source>
        <dbReference type="ARBA" id="ARBA00004141"/>
    </source>
</evidence>
<dbReference type="PANTHER" id="PTHR16932">
    <property type="entry name" value="INTERFERON ALPHA-INDUCIBLE PROTEIN 27"/>
    <property type="match status" value="1"/>
</dbReference>
<dbReference type="RefSeq" id="XP_006839688.1">
    <property type="nucleotide sequence ID" value="XM_006839625.1"/>
</dbReference>
<dbReference type="GO" id="GO:0001836">
    <property type="term" value="P:release of cytochrome c from mitochondria"/>
    <property type="evidence" value="ECO:0007669"/>
    <property type="project" value="TreeGrafter"/>
</dbReference>
<proteinExistence type="inferred from homology"/>
<evidence type="ECO:0000256" key="5">
    <source>
        <dbReference type="ARBA" id="ARBA00023136"/>
    </source>
</evidence>
<dbReference type="PANTHER" id="PTHR16932:SF2">
    <property type="entry name" value="INTERFERON ALPHA-INDUCIBLE PROTEIN 27, MITOCHONDRIAL"/>
    <property type="match status" value="1"/>
</dbReference>
<dbReference type="CTD" id="83982"/>
<reference evidence="9" key="1">
    <citation type="submission" date="2025-08" db="UniProtKB">
        <authorList>
            <consortium name="RefSeq"/>
        </authorList>
    </citation>
    <scope>IDENTIFICATION</scope>
    <source>
        <tissue evidence="9">Spleen</tissue>
    </source>
</reference>
<organism evidence="8 9">
    <name type="scientific">Chrysochloris asiatica</name>
    <name type="common">Cape golden mole</name>
    <dbReference type="NCBI Taxonomy" id="185453"/>
    <lineage>
        <taxon>Eukaryota</taxon>
        <taxon>Metazoa</taxon>
        <taxon>Chordata</taxon>
        <taxon>Craniata</taxon>
        <taxon>Vertebrata</taxon>
        <taxon>Euteleostomi</taxon>
        <taxon>Mammalia</taxon>
        <taxon>Eutheria</taxon>
        <taxon>Afrotheria</taxon>
        <taxon>Chrysochloridae</taxon>
        <taxon>Chrysochlorinae</taxon>
        <taxon>Chrysochloris</taxon>
    </lineage>
</organism>
<protein>
    <submittedName>
        <fullName evidence="9">Interferon alpha-inducible protein 27-like protein 2</fullName>
    </submittedName>
</protein>
<keyword evidence="5 7" id="KW-0472">Membrane</keyword>
<comment type="subcellular location">
    <subcellularLocation>
        <location evidence="1">Membrane</location>
        <topology evidence="1">Multi-pass membrane protein</topology>
    </subcellularLocation>
</comment>
<dbReference type="Gene3D" id="6.10.110.10">
    <property type="match status" value="1"/>
</dbReference>
<evidence type="ECO:0000256" key="7">
    <source>
        <dbReference type="SAM" id="Phobius"/>
    </source>
</evidence>
<keyword evidence="8" id="KW-1185">Reference proteome</keyword>
<dbReference type="InterPro" id="IPR009311">
    <property type="entry name" value="IFI6/IFI27-like"/>
</dbReference>
<evidence type="ECO:0000256" key="4">
    <source>
        <dbReference type="ARBA" id="ARBA00022989"/>
    </source>
</evidence>
<comment type="similarity">
    <text evidence="2">Belongs to the IFI6/IFI27 family.</text>
</comment>
<dbReference type="GeneID" id="102811835"/>
<feature type="region of interest" description="Disordered" evidence="6">
    <location>
        <begin position="153"/>
        <end position="207"/>
    </location>
</feature>
<evidence type="ECO:0000313" key="9">
    <source>
        <dbReference type="RefSeq" id="XP_006839688.1"/>
    </source>
</evidence>
<dbReference type="AlphaFoldDB" id="A0A9B0TBM8"/>
<dbReference type="GO" id="GO:0097193">
    <property type="term" value="P:intrinsic apoptotic signaling pathway"/>
    <property type="evidence" value="ECO:0007669"/>
    <property type="project" value="TreeGrafter"/>
</dbReference>
<dbReference type="Pfam" id="PF06140">
    <property type="entry name" value="Ifi-6-16"/>
    <property type="match status" value="1"/>
</dbReference>
<name>A0A9B0TBM8_CHRAS</name>
<evidence type="ECO:0000256" key="6">
    <source>
        <dbReference type="SAM" id="MobiDB-lite"/>
    </source>
</evidence>
<feature type="compositionally biased region" description="Acidic residues" evidence="6">
    <location>
        <begin position="170"/>
        <end position="188"/>
    </location>
</feature>
<dbReference type="Proteomes" id="UP000504623">
    <property type="component" value="Unplaced"/>
</dbReference>
<sequence length="207" mass="20755">MEVTVCWFQAQALRASCFCVTVKKYHPTAGKLRQLVGGSGGPANEDAYAGWGDQVCRRVHSVSRVRERAVFGAIGGVVAVAAVPLALGALGFTGAGIAASSVAAKMMSAAAVANGGGVAAGSLVATLQSVGAAGLSTSSNILLGTTGSALGALMGGSTKKPPHTTKPSSGDEDSAEEAEEGDLAEEAENVPKVKPPNPLLRSKKHEK</sequence>
<feature type="transmembrane region" description="Helical" evidence="7">
    <location>
        <begin position="69"/>
        <end position="92"/>
    </location>
</feature>
<keyword evidence="4 7" id="KW-1133">Transmembrane helix</keyword>
<gene>
    <name evidence="9" type="primary">IFI27L2</name>
</gene>
<dbReference type="GO" id="GO:0031966">
    <property type="term" value="C:mitochondrial membrane"/>
    <property type="evidence" value="ECO:0007669"/>
    <property type="project" value="TreeGrafter"/>
</dbReference>
<evidence type="ECO:0000256" key="2">
    <source>
        <dbReference type="ARBA" id="ARBA00007262"/>
    </source>
</evidence>
<evidence type="ECO:0000256" key="3">
    <source>
        <dbReference type="ARBA" id="ARBA00022692"/>
    </source>
</evidence>
<accession>A0A9B0TBM8</accession>